<feature type="region of interest" description="Disordered" evidence="2">
    <location>
        <begin position="1"/>
        <end position="43"/>
    </location>
</feature>
<dbReference type="AlphaFoldDB" id="N1Q893"/>
<keyword evidence="4" id="KW-1185">Reference proteome</keyword>
<keyword evidence="1" id="KW-0175">Coiled coil</keyword>
<feature type="coiled-coil region" evidence="1">
    <location>
        <begin position="344"/>
        <end position="378"/>
    </location>
</feature>
<feature type="region of interest" description="Disordered" evidence="2">
    <location>
        <begin position="75"/>
        <end position="140"/>
    </location>
</feature>
<accession>N1Q893</accession>
<dbReference type="STRING" id="383855.N1Q893"/>
<feature type="compositionally biased region" description="Polar residues" evidence="2">
    <location>
        <begin position="12"/>
        <end position="27"/>
    </location>
</feature>
<organism evidence="3 4">
    <name type="scientific">Pseudocercospora fijiensis (strain CIRAD86)</name>
    <name type="common">Black leaf streak disease fungus</name>
    <name type="synonym">Mycosphaerella fijiensis</name>
    <dbReference type="NCBI Taxonomy" id="383855"/>
    <lineage>
        <taxon>Eukaryota</taxon>
        <taxon>Fungi</taxon>
        <taxon>Dikarya</taxon>
        <taxon>Ascomycota</taxon>
        <taxon>Pezizomycotina</taxon>
        <taxon>Dothideomycetes</taxon>
        <taxon>Dothideomycetidae</taxon>
        <taxon>Mycosphaerellales</taxon>
        <taxon>Mycosphaerellaceae</taxon>
        <taxon>Pseudocercospora</taxon>
    </lineage>
</organism>
<dbReference type="GeneID" id="19332404"/>
<reference evidence="3 4" key="1">
    <citation type="journal article" date="2012" name="PLoS Pathog.">
        <title>Diverse lifestyles and strategies of plant pathogenesis encoded in the genomes of eighteen Dothideomycetes fungi.</title>
        <authorList>
            <person name="Ohm R.A."/>
            <person name="Feau N."/>
            <person name="Henrissat B."/>
            <person name="Schoch C.L."/>
            <person name="Horwitz B.A."/>
            <person name="Barry K.W."/>
            <person name="Condon B.J."/>
            <person name="Copeland A.C."/>
            <person name="Dhillon B."/>
            <person name="Glaser F."/>
            <person name="Hesse C.N."/>
            <person name="Kosti I."/>
            <person name="LaButti K."/>
            <person name="Lindquist E.A."/>
            <person name="Lucas S."/>
            <person name="Salamov A.A."/>
            <person name="Bradshaw R.E."/>
            <person name="Ciuffetti L."/>
            <person name="Hamelin R.C."/>
            <person name="Kema G.H.J."/>
            <person name="Lawrence C."/>
            <person name="Scott J.A."/>
            <person name="Spatafora J.W."/>
            <person name="Turgeon B.G."/>
            <person name="de Wit P.J.G.M."/>
            <person name="Zhong S."/>
            <person name="Goodwin S.B."/>
            <person name="Grigoriev I.V."/>
        </authorList>
    </citation>
    <scope>NUCLEOTIDE SEQUENCE [LARGE SCALE GENOMIC DNA]</scope>
    <source>
        <strain evidence="3 4">CIRAD86</strain>
    </source>
</reference>
<feature type="compositionally biased region" description="Basic and acidic residues" evidence="2">
    <location>
        <begin position="183"/>
        <end position="194"/>
    </location>
</feature>
<dbReference type="eggNOG" id="ENOG502SC6I">
    <property type="taxonomic scope" value="Eukaryota"/>
</dbReference>
<proteinExistence type="predicted"/>
<evidence type="ECO:0000256" key="2">
    <source>
        <dbReference type="SAM" id="MobiDB-lite"/>
    </source>
</evidence>
<evidence type="ECO:0000256" key="1">
    <source>
        <dbReference type="SAM" id="Coils"/>
    </source>
</evidence>
<evidence type="ECO:0000313" key="3">
    <source>
        <dbReference type="EMBL" id="EME88021.1"/>
    </source>
</evidence>
<dbReference type="HOGENOM" id="CLU_014177_4_0_1"/>
<feature type="region of interest" description="Disordered" evidence="2">
    <location>
        <begin position="539"/>
        <end position="603"/>
    </location>
</feature>
<feature type="compositionally biased region" description="Polar residues" evidence="2">
    <location>
        <begin position="110"/>
        <end position="134"/>
    </location>
</feature>
<name>N1Q893_PSEFD</name>
<dbReference type="OrthoDB" id="3905365at2759"/>
<dbReference type="KEGG" id="pfj:MYCFIDRAFT_169736"/>
<gene>
    <name evidence="3" type="ORF">MYCFIDRAFT_169736</name>
</gene>
<protein>
    <submittedName>
        <fullName evidence="3">Uncharacterized protein</fullName>
    </submittedName>
</protein>
<dbReference type="Proteomes" id="UP000016932">
    <property type="component" value="Unassembled WGS sequence"/>
</dbReference>
<feature type="region of interest" description="Disordered" evidence="2">
    <location>
        <begin position="156"/>
        <end position="194"/>
    </location>
</feature>
<feature type="compositionally biased region" description="Polar residues" evidence="2">
    <location>
        <begin position="581"/>
        <end position="593"/>
    </location>
</feature>
<dbReference type="EMBL" id="KB446555">
    <property type="protein sequence ID" value="EME88021.1"/>
    <property type="molecule type" value="Genomic_DNA"/>
</dbReference>
<evidence type="ECO:0000313" key="4">
    <source>
        <dbReference type="Proteomes" id="UP000016932"/>
    </source>
</evidence>
<dbReference type="VEuPathDB" id="FungiDB:MYCFIDRAFT_169736"/>
<sequence>MADEDANDHPETSASTPNSLSAPQSANKAAKDRNCPFCGQAFTSSSLGRHLDLYIKPKNPKPPDGIHDVEEIKKLRGGITRRQPRTGAKAGNVSGNGGPSRQESHGHGHGTSNSAPSRPSGTVLQDDSPVNSPVNVKDTNDAHKFINRANWQATGVINNLPPRASSRSSGELHPGQAQRVHQMRRDNTGSRIERPQYEGESMWKLQESAELGRAAEMALREILGSVEAASKKLEPKLLFDEFDFYSLSFPGLCLAILPAPTTLFSPTPFPSAESWTLTPPGKRQWETMVRFLNERSVLRRKTENIPDSVLFRHHTHLCGAWEHWEAMSESDRASAWQLEILRSYTRAQERNRSYKTEAEQAQQRIRHLEAEYDRLSRCQLPREFLTHPPNTVPIPSPVMRELRTSKLQSGADEVNYDASALIAKWRSQIKNTMRPARVTQNVAPQQPKPTQREPYQNSLGDDMVMHGSIWNVRGPLTCHEASDPDSMHEGQQVLYETPPQPGMVAGAEEDEYVPSISDADATGEAEDDGYGRALTKSRRLDGQSPLWPASSTLNANGKRPLASQSTITGRSVPRILKEQFSESSGSMTRNGLENLQRPLAAQV</sequence>
<dbReference type="RefSeq" id="XP_007921241.1">
    <property type="nucleotide sequence ID" value="XM_007923050.1"/>
</dbReference>